<dbReference type="PANTHER" id="PTHR30154">
    <property type="entry name" value="LEUCINE-RESPONSIVE REGULATORY PROTEIN"/>
    <property type="match status" value="1"/>
</dbReference>
<name>A0ABP9LV07_9BURK</name>
<dbReference type="Pfam" id="PF13412">
    <property type="entry name" value="HTH_24"/>
    <property type="match status" value="1"/>
</dbReference>
<dbReference type="SUPFAM" id="SSF46785">
    <property type="entry name" value="Winged helix' DNA-binding domain"/>
    <property type="match status" value="1"/>
</dbReference>
<dbReference type="Gene3D" id="1.10.10.10">
    <property type="entry name" value="Winged helix-like DNA-binding domain superfamily/Winged helix DNA-binding domain"/>
    <property type="match status" value="1"/>
</dbReference>
<dbReference type="InterPro" id="IPR036388">
    <property type="entry name" value="WH-like_DNA-bd_sf"/>
</dbReference>
<reference evidence="6" key="1">
    <citation type="journal article" date="2019" name="Int. J. Syst. Evol. Microbiol.">
        <title>The Global Catalogue of Microorganisms (GCM) 10K type strain sequencing project: providing services to taxonomists for standard genome sequencing and annotation.</title>
        <authorList>
            <consortium name="The Broad Institute Genomics Platform"/>
            <consortium name="The Broad Institute Genome Sequencing Center for Infectious Disease"/>
            <person name="Wu L."/>
            <person name="Ma J."/>
        </authorList>
    </citation>
    <scope>NUCLEOTIDE SEQUENCE [LARGE SCALE GENOMIC DNA]</scope>
    <source>
        <strain evidence="6">JCM 18423</strain>
    </source>
</reference>
<dbReference type="RefSeq" id="WP_300646718.1">
    <property type="nucleotide sequence ID" value="NZ_BAABKD010000001.1"/>
</dbReference>
<keyword evidence="3" id="KW-0804">Transcription</keyword>
<dbReference type="Gene3D" id="3.30.70.920">
    <property type="match status" value="1"/>
</dbReference>
<dbReference type="SUPFAM" id="SSF54909">
    <property type="entry name" value="Dimeric alpha+beta barrel"/>
    <property type="match status" value="1"/>
</dbReference>
<sequence>MDTINLKILQCLQKDGRASAQQVADQVGLSTAPVWRRIKALEEQKVITGYHAAVDRNKVGLQSCMFTQISLDRHSATMVDTFIQAVKDTPEILACYAVTGDADFLLKIVVPSPESYDDFMHRFFFNLPGVRQTRTIVALKEIKNQMQLPLF</sequence>
<keyword evidence="2" id="KW-0238">DNA-binding</keyword>
<evidence type="ECO:0000313" key="6">
    <source>
        <dbReference type="Proteomes" id="UP001500227"/>
    </source>
</evidence>
<organism evidence="5 6">
    <name type="scientific">Paenalcaligenes hermetiae</name>
    <dbReference type="NCBI Taxonomy" id="1157987"/>
    <lineage>
        <taxon>Bacteria</taxon>
        <taxon>Pseudomonadati</taxon>
        <taxon>Pseudomonadota</taxon>
        <taxon>Betaproteobacteria</taxon>
        <taxon>Burkholderiales</taxon>
        <taxon>Alcaligenaceae</taxon>
        <taxon>Paenalcaligenes</taxon>
    </lineage>
</organism>
<evidence type="ECO:0000256" key="3">
    <source>
        <dbReference type="ARBA" id="ARBA00023163"/>
    </source>
</evidence>
<keyword evidence="1" id="KW-0805">Transcription regulation</keyword>
<proteinExistence type="predicted"/>
<dbReference type="EMBL" id="BAABKD010000001">
    <property type="protein sequence ID" value="GAA5084006.1"/>
    <property type="molecule type" value="Genomic_DNA"/>
</dbReference>
<dbReference type="InterPro" id="IPR019888">
    <property type="entry name" value="Tscrpt_reg_AsnC-like"/>
</dbReference>
<dbReference type="Pfam" id="PF01037">
    <property type="entry name" value="AsnC_trans_reg"/>
    <property type="match status" value="1"/>
</dbReference>
<dbReference type="PRINTS" id="PR00033">
    <property type="entry name" value="HTHASNC"/>
</dbReference>
<keyword evidence="6" id="KW-1185">Reference proteome</keyword>
<dbReference type="PANTHER" id="PTHR30154:SF34">
    <property type="entry name" value="TRANSCRIPTIONAL REGULATOR AZLB"/>
    <property type="match status" value="1"/>
</dbReference>
<dbReference type="InterPro" id="IPR019887">
    <property type="entry name" value="Tscrpt_reg_AsnC/Lrp_C"/>
</dbReference>
<feature type="domain" description="HTH asnC-type" evidence="4">
    <location>
        <begin position="1"/>
        <end position="62"/>
    </location>
</feature>
<dbReference type="InterPro" id="IPR011008">
    <property type="entry name" value="Dimeric_a/b-barrel"/>
</dbReference>
<evidence type="ECO:0000259" key="4">
    <source>
        <dbReference type="PROSITE" id="PS50956"/>
    </source>
</evidence>
<dbReference type="Proteomes" id="UP001500227">
    <property type="component" value="Unassembled WGS sequence"/>
</dbReference>
<protein>
    <submittedName>
        <fullName evidence="5">Lrp/AsnC family transcriptional regulator</fullName>
    </submittedName>
</protein>
<dbReference type="CDD" id="cd00090">
    <property type="entry name" value="HTH_ARSR"/>
    <property type="match status" value="1"/>
</dbReference>
<comment type="caution">
    <text evidence="5">The sequence shown here is derived from an EMBL/GenBank/DDBJ whole genome shotgun (WGS) entry which is preliminary data.</text>
</comment>
<dbReference type="PROSITE" id="PS50956">
    <property type="entry name" value="HTH_ASNC_2"/>
    <property type="match status" value="1"/>
</dbReference>
<evidence type="ECO:0000256" key="1">
    <source>
        <dbReference type="ARBA" id="ARBA00023015"/>
    </source>
</evidence>
<dbReference type="InterPro" id="IPR036390">
    <property type="entry name" value="WH_DNA-bd_sf"/>
</dbReference>
<dbReference type="InterPro" id="IPR000485">
    <property type="entry name" value="AsnC-type_HTH_dom"/>
</dbReference>
<evidence type="ECO:0000256" key="2">
    <source>
        <dbReference type="ARBA" id="ARBA00023125"/>
    </source>
</evidence>
<dbReference type="InterPro" id="IPR011991">
    <property type="entry name" value="ArsR-like_HTH"/>
</dbReference>
<gene>
    <name evidence="5" type="ORF">GCM10023337_01170</name>
</gene>
<accession>A0ABP9LV07</accession>
<dbReference type="SMART" id="SM00344">
    <property type="entry name" value="HTH_ASNC"/>
    <property type="match status" value="1"/>
</dbReference>
<evidence type="ECO:0000313" key="5">
    <source>
        <dbReference type="EMBL" id="GAA5084006.1"/>
    </source>
</evidence>